<proteinExistence type="predicted"/>
<feature type="chain" id="PRO_5040729156" evidence="1">
    <location>
        <begin position="22"/>
        <end position="302"/>
    </location>
</feature>
<evidence type="ECO:0000313" key="3">
    <source>
        <dbReference type="Proteomes" id="UP001138894"/>
    </source>
</evidence>
<sequence length="302" mass="34175">MLRTKFTLLLLLTLAYSFSQSDDVAIKPLKINTKLNHYGAQVAGDKIYFSHHLTTKRGRPIKDKYDGFIYTTYEASLSEDGEIINEKPIEKTKLGQFNLSSVTFSKDRKYMYFTSNHVGEKGTNKRKGVDTYNLMIQRAEYVEGKGWTNFETLPFCNPDNNYAHPALSPDGSVLYFVSDFKGTKGKSDLFKVSVSNHKTYGEVTNLGESINSSRTEVFPFVSADNKLYFASDRRGGKGGLDIYVYDLESGDDEQVPVSLDEPINSMGNDFSFFINEDLTTGYFSSRRSKGEGGDDLYYFEKF</sequence>
<gene>
    <name evidence="2" type="ORF">KCG49_05390</name>
</gene>
<comment type="caution">
    <text evidence="2">The sequence shown here is derived from an EMBL/GenBank/DDBJ whole genome shotgun (WGS) entry which is preliminary data.</text>
</comment>
<dbReference type="AlphaFoldDB" id="A0A9X1JMM7"/>
<accession>A0A9X1JMM7</accession>
<dbReference type="Proteomes" id="UP001138894">
    <property type="component" value="Unassembled WGS sequence"/>
</dbReference>
<keyword evidence="1" id="KW-0732">Signal</keyword>
<protein>
    <submittedName>
        <fullName evidence="2">PD40 domain-containing protein</fullName>
    </submittedName>
</protein>
<evidence type="ECO:0000313" key="2">
    <source>
        <dbReference type="EMBL" id="MBV7268630.1"/>
    </source>
</evidence>
<keyword evidence="3" id="KW-1185">Reference proteome</keyword>
<organism evidence="2 3">
    <name type="scientific">Winogradskyella luteola</name>
    <dbReference type="NCBI Taxonomy" id="2828330"/>
    <lineage>
        <taxon>Bacteria</taxon>
        <taxon>Pseudomonadati</taxon>
        <taxon>Bacteroidota</taxon>
        <taxon>Flavobacteriia</taxon>
        <taxon>Flavobacteriales</taxon>
        <taxon>Flavobacteriaceae</taxon>
        <taxon>Winogradskyella</taxon>
    </lineage>
</organism>
<dbReference type="RefSeq" id="WP_218545173.1">
    <property type="nucleotide sequence ID" value="NZ_JAGSPD010000003.1"/>
</dbReference>
<dbReference type="Pfam" id="PF07676">
    <property type="entry name" value="PD40"/>
    <property type="match status" value="3"/>
</dbReference>
<dbReference type="EMBL" id="JAGSPD010000003">
    <property type="protein sequence ID" value="MBV7268630.1"/>
    <property type="molecule type" value="Genomic_DNA"/>
</dbReference>
<name>A0A9X1JMM7_9FLAO</name>
<dbReference type="InterPro" id="IPR011659">
    <property type="entry name" value="WD40"/>
</dbReference>
<reference evidence="2" key="1">
    <citation type="submission" date="2021-04" db="EMBL/GenBank/DDBJ databases">
        <authorList>
            <person name="Pira H."/>
            <person name="Risdian C."/>
            <person name="Wink J."/>
        </authorList>
    </citation>
    <scope>NUCLEOTIDE SEQUENCE</scope>
    <source>
        <strain evidence="2">WHY3</strain>
    </source>
</reference>
<evidence type="ECO:0000256" key="1">
    <source>
        <dbReference type="SAM" id="SignalP"/>
    </source>
</evidence>
<feature type="signal peptide" evidence="1">
    <location>
        <begin position="1"/>
        <end position="21"/>
    </location>
</feature>